<evidence type="ECO:0000313" key="7">
    <source>
        <dbReference type="EMBL" id="KVH92985.1"/>
    </source>
</evidence>
<comment type="similarity">
    <text evidence="4">Belongs to the archaeal Rpo5/eukaryotic RPB5 RNA polymerase subunit family.</text>
</comment>
<evidence type="ECO:0000256" key="1">
    <source>
        <dbReference type="ARBA" id="ARBA00004123"/>
    </source>
</evidence>
<evidence type="ECO:0000259" key="6">
    <source>
        <dbReference type="Pfam" id="PF03871"/>
    </source>
</evidence>
<dbReference type="SUPFAM" id="SSF55287">
    <property type="entry name" value="RPB5-like RNA polymerase subunit"/>
    <property type="match status" value="1"/>
</dbReference>
<dbReference type="PANTHER" id="PTHR10535">
    <property type="entry name" value="DNA-DIRECTED RNA POLYMERASES I, II, AND III SUBUNIT RPABC1"/>
    <property type="match status" value="1"/>
</dbReference>
<evidence type="ECO:0000256" key="4">
    <source>
        <dbReference type="ARBA" id="ARBA00025765"/>
    </source>
</evidence>
<evidence type="ECO:0000313" key="8">
    <source>
        <dbReference type="Proteomes" id="UP000243975"/>
    </source>
</evidence>
<name>A0A103XLR5_CYNCS</name>
<dbReference type="Pfam" id="PF03871">
    <property type="entry name" value="RNA_pol_Rpb5_N"/>
    <property type="match status" value="1"/>
</dbReference>
<dbReference type="GO" id="GO:0003677">
    <property type="term" value="F:DNA binding"/>
    <property type="evidence" value="ECO:0007669"/>
    <property type="project" value="InterPro"/>
</dbReference>
<keyword evidence="3" id="KW-0539">Nucleus</keyword>
<evidence type="ECO:0000259" key="5">
    <source>
        <dbReference type="Pfam" id="PF01191"/>
    </source>
</evidence>
<gene>
    <name evidence="7" type="ORF">Ccrd_004999</name>
</gene>
<dbReference type="GO" id="GO:0006362">
    <property type="term" value="P:transcription elongation by RNA polymerase I"/>
    <property type="evidence" value="ECO:0007669"/>
    <property type="project" value="TreeGrafter"/>
</dbReference>
<dbReference type="GO" id="GO:0003899">
    <property type="term" value="F:DNA-directed RNA polymerase activity"/>
    <property type="evidence" value="ECO:0007669"/>
    <property type="project" value="InterPro"/>
</dbReference>
<dbReference type="PROSITE" id="PS01110">
    <property type="entry name" value="RNA_POL_H_23KD"/>
    <property type="match status" value="1"/>
</dbReference>
<dbReference type="InterPro" id="IPR000783">
    <property type="entry name" value="RNA_pol_subH/Rpb5_C"/>
</dbReference>
<proteinExistence type="inferred from homology"/>
<reference evidence="7 8" key="1">
    <citation type="journal article" date="2016" name="Sci. Rep.">
        <title>The genome sequence of the outbreeding globe artichoke constructed de novo incorporating a phase-aware low-pass sequencing strategy of F1 progeny.</title>
        <authorList>
            <person name="Scaglione D."/>
            <person name="Reyes-Chin-Wo S."/>
            <person name="Acquadro A."/>
            <person name="Froenicke L."/>
            <person name="Portis E."/>
            <person name="Beitel C."/>
            <person name="Tirone M."/>
            <person name="Mauro R."/>
            <person name="Lo Monaco A."/>
            <person name="Mauromicale G."/>
            <person name="Faccioli P."/>
            <person name="Cattivelli L."/>
            <person name="Rieseberg L."/>
            <person name="Michelmore R."/>
            <person name="Lanteri S."/>
        </authorList>
    </citation>
    <scope>NUCLEOTIDE SEQUENCE [LARGE SCALE GENOMIC DNA]</scope>
    <source>
        <strain evidence="7">2C</strain>
    </source>
</reference>
<dbReference type="AlphaFoldDB" id="A0A103XLR5"/>
<keyword evidence="2" id="KW-0804">Transcription</keyword>
<dbReference type="GO" id="GO:0006366">
    <property type="term" value="P:transcription by RNA polymerase II"/>
    <property type="evidence" value="ECO:0007669"/>
    <property type="project" value="TreeGrafter"/>
</dbReference>
<evidence type="ECO:0000256" key="2">
    <source>
        <dbReference type="ARBA" id="ARBA00023163"/>
    </source>
</evidence>
<comment type="caution">
    <text evidence="7">The sequence shown here is derived from an EMBL/GenBank/DDBJ whole genome shotgun (WGS) entry which is preliminary data.</text>
</comment>
<dbReference type="FunFam" id="3.40.1340.10:FF:000001">
    <property type="entry name" value="DNA-directed RNA polymerases I, II, and III subunit RPABC1"/>
    <property type="match status" value="1"/>
</dbReference>
<dbReference type="InterPro" id="IPR036710">
    <property type="entry name" value="RNA_pol_Rpb5_N_sf"/>
</dbReference>
<feature type="domain" description="RNA polymerase subunit H/Rpb5 C-terminal" evidence="5">
    <location>
        <begin position="201"/>
        <end position="268"/>
    </location>
</feature>
<dbReference type="OMA" id="MEHENIR"/>
<dbReference type="PANTHER" id="PTHR10535:SF20">
    <property type="entry name" value="DNA-DIRECTED RNA POLYMERASE"/>
    <property type="match status" value="1"/>
</dbReference>
<dbReference type="InterPro" id="IPR035913">
    <property type="entry name" value="RPB5-like_sf"/>
</dbReference>
<dbReference type="GO" id="GO:0005665">
    <property type="term" value="C:RNA polymerase II, core complex"/>
    <property type="evidence" value="ECO:0007669"/>
    <property type="project" value="TreeGrafter"/>
</dbReference>
<evidence type="ECO:0000256" key="3">
    <source>
        <dbReference type="ARBA" id="ARBA00023242"/>
    </source>
</evidence>
<keyword evidence="8" id="KW-1185">Reference proteome</keyword>
<accession>A0A103XLR5</accession>
<feature type="domain" description="RNA polymerase Rpb5 N-terminal" evidence="6">
    <location>
        <begin position="74"/>
        <end position="158"/>
    </location>
</feature>
<dbReference type="Gramene" id="KVH92985">
    <property type="protein sequence ID" value="KVH92985"/>
    <property type="gene ID" value="Ccrd_004999"/>
</dbReference>
<dbReference type="InterPro" id="IPR020608">
    <property type="entry name" value="RNA_pol_subH/Rpb5_CS"/>
</dbReference>
<dbReference type="SUPFAM" id="SSF53036">
    <property type="entry name" value="Eukaryotic RPB5 N-terminal domain"/>
    <property type="match status" value="1"/>
</dbReference>
<dbReference type="Gene3D" id="3.90.940.20">
    <property type="entry name" value="RPB5-like RNA polymerase subunit"/>
    <property type="match status" value="1"/>
</dbReference>
<dbReference type="Gene3D" id="3.40.1340.10">
    <property type="entry name" value="RNA polymerase, Rpb5, N-terminal domain"/>
    <property type="match status" value="1"/>
</dbReference>
<dbReference type="InterPro" id="IPR014381">
    <property type="entry name" value="Arch_Rpo5/euc_Rpb5"/>
</dbReference>
<comment type="subcellular location">
    <subcellularLocation>
        <location evidence="1">Nucleus</location>
    </subcellularLocation>
</comment>
<dbReference type="FunFam" id="3.90.940.20:FF:000001">
    <property type="entry name" value="DNA-directed RNA polymerases I, II, and III subunit RPABC1"/>
    <property type="match status" value="1"/>
</dbReference>
<dbReference type="Pfam" id="PF01191">
    <property type="entry name" value="RNA_pol_Rpb5_C"/>
    <property type="match status" value="1"/>
</dbReference>
<organism evidence="7 8">
    <name type="scientific">Cynara cardunculus var. scolymus</name>
    <name type="common">Globe artichoke</name>
    <name type="synonym">Cynara scolymus</name>
    <dbReference type="NCBI Taxonomy" id="59895"/>
    <lineage>
        <taxon>Eukaryota</taxon>
        <taxon>Viridiplantae</taxon>
        <taxon>Streptophyta</taxon>
        <taxon>Embryophyta</taxon>
        <taxon>Tracheophyta</taxon>
        <taxon>Spermatophyta</taxon>
        <taxon>Magnoliopsida</taxon>
        <taxon>eudicotyledons</taxon>
        <taxon>Gunneridae</taxon>
        <taxon>Pentapetalae</taxon>
        <taxon>asterids</taxon>
        <taxon>campanulids</taxon>
        <taxon>Asterales</taxon>
        <taxon>Asteraceae</taxon>
        <taxon>Carduoideae</taxon>
        <taxon>Cardueae</taxon>
        <taxon>Carduinae</taxon>
        <taxon>Cynara</taxon>
    </lineage>
</organism>
<dbReference type="InterPro" id="IPR005571">
    <property type="entry name" value="RNA_pol_Rpb5_N"/>
</dbReference>
<dbReference type="GO" id="GO:0005666">
    <property type="term" value="C:RNA polymerase III complex"/>
    <property type="evidence" value="ECO:0007669"/>
    <property type="project" value="TreeGrafter"/>
</dbReference>
<dbReference type="STRING" id="59895.A0A103XLR5"/>
<sequence length="273" mass="31723">MGQGSGRVFSLVNLKPEGRRGVRVPSSVLFAVKLSAAGGFSSFQRFCNSQASGRRHFCTYNRQFEELKRMSLPDEEITKLHRVRKTCFEMLRDRGYEVEDSEIDMTRKEFIDKHNGTIRREDLTFLKSKPDNSDQIYVFFPDDLKIGVKIIKTYVIRMEHENIRRAIIVVRHGLTPSAKACQAEIAGRFQVEVFQEAELLVNIRYHYLVPEHVPLTKDEKKALLDKFTVKEAQLPRILNTDPIARYYGLRRGQVVKILRPIETGTKFIKWVFI</sequence>
<dbReference type="GO" id="GO:0042797">
    <property type="term" value="P:tRNA transcription by RNA polymerase III"/>
    <property type="evidence" value="ECO:0007669"/>
    <property type="project" value="TreeGrafter"/>
</dbReference>
<dbReference type="GO" id="GO:0005736">
    <property type="term" value="C:RNA polymerase I complex"/>
    <property type="evidence" value="ECO:0007669"/>
    <property type="project" value="TreeGrafter"/>
</dbReference>
<protein>
    <submittedName>
        <fullName evidence="7">RNA polymerase, Rpb5, N-terminal</fullName>
    </submittedName>
</protein>
<dbReference type="Proteomes" id="UP000243975">
    <property type="component" value="Unassembled WGS sequence"/>
</dbReference>
<dbReference type="EMBL" id="LEKV01004800">
    <property type="protein sequence ID" value="KVH92985.1"/>
    <property type="molecule type" value="Genomic_DNA"/>
</dbReference>